<dbReference type="Pfam" id="PF04347">
    <property type="entry name" value="FliO"/>
    <property type="match status" value="1"/>
</dbReference>
<gene>
    <name evidence="8" type="ORF">ACJEBI_03700</name>
</gene>
<keyword evidence="3 6" id="KW-0812">Transmembrane</keyword>
<keyword evidence="9" id="KW-1185">Reference proteome</keyword>
<feature type="chain" id="PRO_5045341577" evidence="7">
    <location>
        <begin position="24"/>
        <end position="188"/>
    </location>
</feature>
<keyword evidence="5 6" id="KW-0472">Membrane</keyword>
<comment type="subcellular location">
    <subcellularLocation>
        <location evidence="1">Cell membrane</location>
    </subcellularLocation>
</comment>
<evidence type="ECO:0000313" key="8">
    <source>
        <dbReference type="EMBL" id="MFK9090587.1"/>
    </source>
</evidence>
<evidence type="ECO:0000256" key="5">
    <source>
        <dbReference type="ARBA" id="ARBA00023136"/>
    </source>
</evidence>
<sequence>MKRFMSIIALFFYLVSFQPTIFAADSTTSGEISAYDSIQKGEGKKPLPSSTKVADSGSPSVFSLFIKFIFSFILVLVLLIGLLRFLSKRSRQIQSNGIVLPLGGHVLGNNKSLQVLLIGQTIYIVGVGDNVTMIRSISQGEEYQHLLESYEHQAEGNNPNWLAKDSLKGWNTIFRKHLQNMRKENGEE</sequence>
<accession>A0ABW8RAV8</accession>
<evidence type="ECO:0000256" key="7">
    <source>
        <dbReference type="SAM" id="SignalP"/>
    </source>
</evidence>
<keyword evidence="8" id="KW-0966">Cell projection</keyword>
<feature type="transmembrane region" description="Helical" evidence="6">
    <location>
        <begin position="64"/>
        <end position="86"/>
    </location>
</feature>
<evidence type="ECO:0000256" key="1">
    <source>
        <dbReference type="ARBA" id="ARBA00004236"/>
    </source>
</evidence>
<feature type="signal peptide" evidence="7">
    <location>
        <begin position="1"/>
        <end position="23"/>
    </location>
</feature>
<keyword evidence="2" id="KW-1003">Cell membrane</keyword>
<comment type="caution">
    <text evidence="8">The sequence shown here is derived from an EMBL/GenBank/DDBJ whole genome shotgun (WGS) entry which is preliminary data.</text>
</comment>
<reference evidence="8 9" key="1">
    <citation type="submission" date="2024-11" db="EMBL/GenBank/DDBJ databases">
        <authorList>
            <person name="Lucas J.A."/>
        </authorList>
    </citation>
    <scope>NUCLEOTIDE SEQUENCE [LARGE SCALE GENOMIC DNA]</scope>
    <source>
        <strain evidence="8 9">Z 5.4</strain>
    </source>
</reference>
<dbReference type="RefSeq" id="WP_406579271.1">
    <property type="nucleotide sequence ID" value="NZ_JBJHQH010000002.1"/>
</dbReference>
<evidence type="ECO:0000256" key="6">
    <source>
        <dbReference type="SAM" id="Phobius"/>
    </source>
</evidence>
<name>A0ABW8RAV8_9BACI</name>
<keyword evidence="8" id="KW-0969">Cilium</keyword>
<evidence type="ECO:0000313" key="9">
    <source>
        <dbReference type="Proteomes" id="UP001623041"/>
    </source>
</evidence>
<proteinExistence type="predicted"/>
<dbReference type="Proteomes" id="UP001623041">
    <property type="component" value="Unassembled WGS sequence"/>
</dbReference>
<keyword evidence="8" id="KW-0282">Flagellum</keyword>
<dbReference type="EMBL" id="JBJHQH010000002">
    <property type="protein sequence ID" value="MFK9090587.1"/>
    <property type="molecule type" value="Genomic_DNA"/>
</dbReference>
<protein>
    <submittedName>
        <fullName evidence="8">Flagellar biosynthetic protein FliO</fullName>
    </submittedName>
</protein>
<evidence type="ECO:0000256" key="3">
    <source>
        <dbReference type="ARBA" id="ARBA00022692"/>
    </source>
</evidence>
<evidence type="ECO:0000256" key="4">
    <source>
        <dbReference type="ARBA" id="ARBA00022989"/>
    </source>
</evidence>
<organism evidence="8 9">
    <name type="scientific">Bacillus salipaludis</name>
    <dbReference type="NCBI Taxonomy" id="2547811"/>
    <lineage>
        <taxon>Bacteria</taxon>
        <taxon>Bacillati</taxon>
        <taxon>Bacillota</taxon>
        <taxon>Bacilli</taxon>
        <taxon>Bacillales</taxon>
        <taxon>Bacillaceae</taxon>
        <taxon>Bacillus</taxon>
    </lineage>
</organism>
<keyword evidence="4 6" id="KW-1133">Transmembrane helix</keyword>
<keyword evidence="7" id="KW-0732">Signal</keyword>
<evidence type="ECO:0000256" key="2">
    <source>
        <dbReference type="ARBA" id="ARBA00022475"/>
    </source>
</evidence>
<dbReference type="InterPro" id="IPR022781">
    <property type="entry name" value="Flagellar_biosynth_FliO"/>
</dbReference>